<feature type="domain" description="HAT C-terminal dimerisation" evidence="1">
    <location>
        <begin position="49"/>
        <end position="102"/>
    </location>
</feature>
<evidence type="ECO:0000259" key="1">
    <source>
        <dbReference type="Pfam" id="PF05699"/>
    </source>
</evidence>
<protein>
    <recommendedName>
        <fullName evidence="1">HAT C-terminal dimerisation domain-containing protein</fullName>
    </recommendedName>
</protein>
<organism evidence="2 3">
    <name type="scientific">Xenotaenia resolanae</name>
    <dbReference type="NCBI Taxonomy" id="208358"/>
    <lineage>
        <taxon>Eukaryota</taxon>
        <taxon>Metazoa</taxon>
        <taxon>Chordata</taxon>
        <taxon>Craniata</taxon>
        <taxon>Vertebrata</taxon>
        <taxon>Euteleostomi</taxon>
        <taxon>Actinopterygii</taxon>
        <taxon>Neopterygii</taxon>
        <taxon>Teleostei</taxon>
        <taxon>Neoteleostei</taxon>
        <taxon>Acanthomorphata</taxon>
        <taxon>Ovalentaria</taxon>
        <taxon>Atherinomorphae</taxon>
        <taxon>Cyprinodontiformes</taxon>
        <taxon>Goodeidae</taxon>
        <taxon>Xenotaenia</taxon>
    </lineage>
</organism>
<comment type="caution">
    <text evidence="2">The sequence shown here is derived from an EMBL/GenBank/DDBJ whole genome shotgun (WGS) entry which is preliminary data.</text>
</comment>
<proteinExistence type="predicted"/>
<accession>A0ABV0WV27</accession>
<evidence type="ECO:0000313" key="2">
    <source>
        <dbReference type="EMBL" id="MEQ2273483.1"/>
    </source>
</evidence>
<gene>
    <name evidence="2" type="ORF">XENORESO_004654</name>
</gene>
<dbReference type="Proteomes" id="UP001444071">
    <property type="component" value="Unassembled WGS sequence"/>
</dbReference>
<name>A0ABV0WV27_9TELE</name>
<sequence length="118" mass="13492">MRSIQALNLKSKSFLSEELVLDLNRLFECDMEDLKHELYQARNIVERRAQCGNDLSSVLEFTSFLEPYKKVFHQLICLCRIALALPESSATCERSFSVLKPIKINTNNIGVLSKTVLI</sequence>
<dbReference type="InterPro" id="IPR008906">
    <property type="entry name" value="HATC_C_dom"/>
</dbReference>
<dbReference type="EMBL" id="JAHRIM010071878">
    <property type="protein sequence ID" value="MEQ2273483.1"/>
    <property type="molecule type" value="Genomic_DNA"/>
</dbReference>
<evidence type="ECO:0000313" key="3">
    <source>
        <dbReference type="Proteomes" id="UP001444071"/>
    </source>
</evidence>
<reference evidence="2 3" key="1">
    <citation type="submission" date="2021-06" db="EMBL/GenBank/DDBJ databases">
        <authorList>
            <person name="Palmer J.M."/>
        </authorList>
    </citation>
    <scope>NUCLEOTIDE SEQUENCE [LARGE SCALE GENOMIC DNA]</scope>
    <source>
        <strain evidence="2 3">XR_2019</strain>
        <tissue evidence="2">Muscle</tissue>
    </source>
</reference>
<keyword evidence="3" id="KW-1185">Reference proteome</keyword>
<dbReference type="Pfam" id="PF05699">
    <property type="entry name" value="Dimer_Tnp_hAT"/>
    <property type="match status" value="1"/>
</dbReference>